<keyword evidence="2" id="KW-1133">Transmembrane helix</keyword>
<feature type="transmembrane region" description="Helical" evidence="2">
    <location>
        <begin position="235"/>
        <end position="253"/>
    </location>
</feature>
<keyword evidence="2" id="KW-0472">Membrane</keyword>
<evidence type="ECO:0000259" key="3">
    <source>
        <dbReference type="Pfam" id="PF03109"/>
    </source>
</evidence>
<feature type="domain" description="ABC1 atypical kinase-like" evidence="3">
    <location>
        <begin position="4"/>
        <end position="76"/>
    </location>
</feature>
<feature type="transmembrane region" description="Helical" evidence="2">
    <location>
        <begin position="259"/>
        <end position="280"/>
    </location>
</feature>
<dbReference type="InterPro" id="IPR050154">
    <property type="entry name" value="UbiB_kinase"/>
</dbReference>
<reference evidence="4" key="1">
    <citation type="submission" date="2016-10" db="EMBL/GenBank/DDBJ databases">
        <title>Sequence of Gallionella enrichment culture.</title>
        <authorList>
            <person name="Poehlein A."/>
            <person name="Muehling M."/>
            <person name="Daniel R."/>
        </authorList>
    </citation>
    <scope>NUCLEOTIDE SEQUENCE</scope>
</reference>
<dbReference type="SUPFAM" id="SSF56112">
    <property type="entry name" value="Protein kinase-like (PK-like)"/>
    <property type="match status" value="1"/>
</dbReference>
<gene>
    <name evidence="4" type="primary">ubiB_18</name>
    <name evidence="4" type="ORF">GALL_517850</name>
</gene>
<dbReference type="InterPro" id="IPR004147">
    <property type="entry name" value="ABC1_dom"/>
</dbReference>
<dbReference type="PANTHER" id="PTHR10566">
    <property type="entry name" value="CHAPERONE-ACTIVITY OF BC1 COMPLEX CABC1 -RELATED"/>
    <property type="match status" value="1"/>
</dbReference>
<evidence type="ECO:0000256" key="2">
    <source>
        <dbReference type="SAM" id="Phobius"/>
    </source>
</evidence>
<comment type="caution">
    <text evidence="4">The sequence shown here is derived from an EMBL/GenBank/DDBJ whole genome shotgun (WGS) entry which is preliminary data.</text>
</comment>
<name>A0A1J5PMX2_9ZZZZ</name>
<protein>
    <recommendedName>
        <fullName evidence="3">ABC1 atypical kinase-like domain-containing protein</fullName>
    </recommendedName>
</protein>
<dbReference type="AlphaFoldDB" id="A0A1J5PMX2"/>
<evidence type="ECO:0000313" key="4">
    <source>
        <dbReference type="EMBL" id="OIQ66643.1"/>
    </source>
</evidence>
<dbReference type="PANTHER" id="PTHR10566:SF113">
    <property type="entry name" value="PROTEIN ACTIVITY OF BC1 COMPLEX KINASE 7, CHLOROPLASTIC"/>
    <property type="match status" value="1"/>
</dbReference>
<dbReference type="Pfam" id="PF03109">
    <property type="entry name" value="ABC1"/>
    <property type="match status" value="1"/>
</dbReference>
<dbReference type="EMBL" id="MLJW01006458">
    <property type="protein sequence ID" value="OIQ66643.1"/>
    <property type="molecule type" value="Genomic_DNA"/>
</dbReference>
<proteinExistence type="inferred from homology"/>
<keyword evidence="2" id="KW-0812">Transmembrane</keyword>
<evidence type="ECO:0000256" key="1">
    <source>
        <dbReference type="ARBA" id="ARBA00009670"/>
    </source>
</evidence>
<sequence>MPLLASRGADLVLKMILVHGYFHADPHPGNVIYLPGNRIGMIDFGMVGRLTDYRRQQLVNLLDALAHKDEDAMLQVLMAWTGDGEVDEAKLGYDVSELMFGYDNLQLKDVKIGAMLTEIAGLIRENSLVLPADLTLLFKALITLEGLGQQLDPEFHLVDHLTPFVRGVIAERYTPDALMKRGRKSLKDACEGVAGLPRDLARLMREARRGHLRIDLDLKRLDQFGQQLDRASNRITMGILTASLVIGSSIVMTVDGWRFMGFIGFLLAFLNSLWVILSIWRSGN</sequence>
<keyword evidence="4" id="KW-0808">Transferase</keyword>
<dbReference type="GO" id="GO:0016740">
    <property type="term" value="F:transferase activity"/>
    <property type="evidence" value="ECO:0007669"/>
    <property type="project" value="UniProtKB-KW"/>
</dbReference>
<organism evidence="4">
    <name type="scientific">mine drainage metagenome</name>
    <dbReference type="NCBI Taxonomy" id="410659"/>
    <lineage>
        <taxon>unclassified sequences</taxon>
        <taxon>metagenomes</taxon>
        <taxon>ecological metagenomes</taxon>
    </lineage>
</organism>
<comment type="similarity">
    <text evidence="1">Belongs to the protein kinase superfamily. ADCK protein kinase family.</text>
</comment>
<dbReference type="InterPro" id="IPR011009">
    <property type="entry name" value="Kinase-like_dom_sf"/>
</dbReference>
<accession>A0A1J5PMX2</accession>